<evidence type="ECO:0000256" key="1">
    <source>
        <dbReference type="SAM" id="SignalP"/>
    </source>
</evidence>
<comment type="caution">
    <text evidence="2">The sequence shown here is derived from an EMBL/GenBank/DDBJ whole genome shotgun (WGS) entry which is preliminary data.</text>
</comment>
<organism evidence="2 3">
    <name type="scientific">Flavobacterium shii</name>
    <dbReference type="NCBI Taxonomy" id="2987687"/>
    <lineage>
        <taxon>Bacteria</taxon>
        <taxon>Pseudomonadati</taxon>
        <taxon>Bacteroidota</taxon>
        <taxon>Flavobacteriia</taxon>
        <taxon>Flavobacteriales</taxon>
        <taxon>Flavobacteriaceae</taxon>
        <taxon>Flavobacterium</taxon>
    </lineage>
</organism>
<dbReference type="PANTHER" id="PTHR33706:SF1">
    <property type="entry name" value="TPR REPEAT PROTEIN"/>
    <property type="match status" value="1"/>
</dbReference>
<evidence type="ECO:0000313" key="2">
    <source>
        <dbReference type="EMBL" id="MCV9929908.1"/>
    </source>
</evidence>
<dbReference type="InterPro" id="IPR011652">
    <property type="entry name" value="MORN_2"/>
</dbReference>
<gene>
    <name evidence="2" type="ORF">OIU83_19770</name>
</gene>
<sequence length="241" mass="27362">MICKRILLGLVLLNAFFINAQASQNKLDADGKKDGLWKGIYEESKRTRYEGTFSHGKETGVFKFYDDTKAASVIAMRDFSANDGSAYTIFYDQNKNKVSEGKVVNKLFEGEWKYYHQASPVVMTIENYSKGKLNGLRSVFYPNGKIAEEMNYKNGIKEGVYKRYAENGTILELLNYKNNEYNGEAVFNNADGTVASKGMFVNGKKSGNWQFFEKGKLVKEINMSDPKNTNKTSDKVEKKKK</sequence>
<evidence type="ECO:0008006" key="4">
    <source>
        <dbReference type="Google" id="ProtNLM"/>
    </source>
</evidence>
<accession>A0A9X3C803</accession>
<keyword evidence="3" id="KW-1185">Reference proteome</keyword>
<evidence type="ECO:0000313" key="3">
    <source>
        <dbReference type="Proteomes" id="UP001151079"/>
    </source>
</evidence>
<dbReference type="Pfam" id="PF07661">
    <property type="entry name" value="MORN_2"/>
    <property type="match status" value="2"/>
</dbReference>
<proteinExistence type="predicted"/>
<keyword evidence="1" id="KW-0732">Signal</keyword>
<dbReference type="AlphaFoldDB" id="A0A9X3C803"/>
<dbReference type="Gene3D" id="2.20.110.10">
    <property type="entry name" value="Histone H3 K4-specific methyltransferase SET7/9 N-terminal domain"/>
    <property type="match status" value="2"/>
</dbReference>
<dbReference type="SUPFAM" id="SSF82185">
    <property type="entry name" value="Histone H3 K4-specific methyltransferase SET7/9 N-terminal domain"/>
    <property type="match status" value="2"/>
</dbReference>
<dbReference type="PANTHER" id="PTHR33706">
    <property type="entry name" value="MORN VARIANT REPEAT PROTEIN"/>
    <property type="match status" value="1"/>
</dbReference>
<reference evidence="2" key="1">
    <citation type="submission" date="2022-10" db="EMBL/GenBank/DDBJ databases">
        <title>Two novel species of Flavobacterium.</title>
        <authorList>
            <person name="Liu Q."/>
            <person name="Xin Y.-H."/>
        </authorList>
    </citation>
    <scope>NUCLEOTIDE SEQUENCE</scope>
    <source>
        <strain evidence="2">LS1R49</strain>
    </source>
</reference>
<name>A0A9X3C803_9FLAO</name>
<dbReference type="RefSeq" id="WP_264207992.1">
    <property type="nucleotide sequence ID" value="NZ_JAOZEW010000025.1"/>
</dbReference>
<dbReference type="EMBL" id="JAOZEW010000025">
    <property type="protein sequence ID" value="MCV9929908.1"/>
    <property type="molecule type" value="Genomic_DNA"/>
</dbReference>
<dbReference type="Proteomes" id="UP001151079">
    <property type="component" value="Unassembled WGS sequence"/>
</dbReference>
<feature type="signal peptide" evidence="1">
    <location>
        <begin position="1"/>
        <end position="22"/>
    </location>
</feature>
<protein>
    <recommendedName>
        <fullName evidence="4">Antitoxin component YwqK of the YwqJK toxin-antitoxin module</fullName>
    </recommendedName>
</protein>
<feature type="chain" id="PRO_5040966394" description="Antitoxin component YwqK of the YwqJK toxin-antitoxin module" evidence="1">
    <location>
        <begin position="23"/>
        <end position="241"/>
    </location>
</feature>